<reference evidence="1" key="1">
    <citation type="submission" date="2015-04" db="UniProtKB">
        <authorList>
            <consortium name="EnsemblPlants"/>
        </authorList>
    </citation>
    <scope>IDENTIFICATION</scope>
    <source>
        <strain evidence="1">SL10</strain>
    </source>
</reference>
<organism evidence="1">
    <name type="scientific">Oryza nivara</name>
    <name type="common">Indian wild rice</name>
    <name type="synonym">Oryza sativa f. spontanea</name>
    <dbReference type="NCBI Taxonomy" id="4536"/>
    <lineage>
        <taxon>Eukaryota</taxon>
        <taxon>Viridiplantae</taxon>
        <taxon>Streptophyta</taxon>
        <taxon>Embryophyta</taxon>
        <taxon>Tracheophyta</taxon>
        <taxon>Spermatophyta</taxon>
        <taxon>Magnoliopsida</taxon>
        <taxon>Liliopsida</taxon>
        <taxon>Poales</taxon>
        <taxon>Poaceae</taxon>
        <taxon>BOP clade</taxon>
        <taxon>Oryzoideae</taxon>
        <taxon>Oryzeae</taxon>
        <taxon>Oryzinae</taxon>
        <taxon>Oryza</taxon>
    </lineage>
</organism>
<dbReference type="Gramene" id="ONIVA02G09850.1">
    <property type="protein sequence ID" value="ONIVA02G09850.1"/>
    <property type="gene ID" value="ONIVA02G09850"/>
</dbReference>
<protein>
    <submittedName>
        <fullName evidence="1">Uncharacterized protein</fullName>
    </submittedName>
</protein>
<dbReference type="HOGENOM" id="CLU_2201225_0_0_1"/>
<sequence>MAAVESADPASDLQAACPTSRAWLAVVVRRTAGGLRGESLAPLPVLATPTPSGAVHLLEGVAIGALVQRHYKGILRHQRDDETGEFDGICWVSRQVAGIPTDVPLANT</sequence>
<evidence type="ECO:0000313" key="1">
    <source>
        <dbReference type="EnsemblPlants" id="ONIVA02G09850.1"/>
    </source>
</evidence>
<proteinExistence type="predicted"/>
<dbReference type="EnsemblPlants" id="ONIVA02G09850.1">
    <property type="protein sequence ID" value="ONIVA02G09850.1"/>
    <property type="gene ID" value="ONIVA02G09850"/>
</dbReference>
<evidence type="ECO:0000313" key="2">
    <source>
        <dbReference type="Proteomes" id="UP000006591"/>
    </source>
</evidence>
<dbReference type="AlphaFoldDB" id="A0A0E0G3L5"/>
<accession>A0A0E0G3L5</accession>
<reference evidence="1" key="2">
    <citation type="submission" date="2018-04" db="EMBL/GenBank/DDBJ databases">
        <title>OnivRS2 (Oryza nivara Reference Sequence Version 2).</title>
        <authorList>
            <person name="Zhang J."/>
            <person name="Kudrna D."/>
            <person name="Lee S."/>
            <person name="Talag J."/>
            <person name="Rajasekar S."/>
            <person name="Welchert J."/>
            <person name="Hsing Y.-I."/>
            <person name="Wing R.A."/>
        </authorList>
    </citation>
    <scope>NUCLEOTIDE SEQUENCE [LARGE SCALE GENOMIC DNA]</scope>
    <source>
        <strain evidence="1">SL10</strain>
    </source>
</reference>
<dbReference type="Proteomes" id="UP000006591">
    <property type="component" value="Chromosome 2"/>
</dbReference>
<name>A0A0E0G3L5_ORYNI</name>
<keyword evidence="2" id="KW-1185">Reference proteome</keyword>